<feature type="signal peptide" evidence="1">
    <location>
        <begin position="1"/>
        <end position="21"/>
    </location>
</feature>
<evidence type="ECO:0000313" key="3">
    <source>
        <dbReference type="Proteomes" id="UP000828390"/>
    </source>
</evidence>
<keyword evidence="1" id="KW-0732">Signal</keyword>
<evidence type="ECO:0000313" key="2">
    <source>
        <dbReference type="EMBL" id="KAH3849607.1"/>
    </source>
</evidence>
<dbReference type="Proteomes" id="UP000828390">
    <property type="component" value="Unassembled WGS sequence"/>
</dbReference>
<feature type="chain" id="PRO_5038460895" evidence="1">
    <location>
        <begin position="22"/>
        <end position="139"/>
    </location>
</feature>
<reference evidence="2" key="2">
    <citation type="submission" date="2020-11" db="EMBL/GenBank/DDBJ databases">
        <authorList>
            <person name="McCartney M.A."/>
            <person name="Auch B."/>
            <person name="Kono T."/>
            <person name="Mallez S."/>
            <person name="Becker A."/>
            <person name="Gohl D.M."/>
            <person name="Silverstein K.A.T."/>
            <person name="Koren S."/>
            <person name="Bechman K.B."/>
            <person name="Herman A."/>
            <person name="Abrahante J.E."/>
            <person name="Garbe J."/>
        </authorList>
    </citation>
    <scope>NUCLEOTIDE SEQUENCE</scope>
    <source>
        <strain evidence="2">Duluth1</strain>
        <tissue evidence="2">Whole animal</tissue>
    </source>
</reference>
<reference evidence="2" key="1">
    <citation type="journal article" date="2019" name="bioRxiv">
        <title>The Genome of the Zebra Mussel, Dreissena polymorpha: A Resource for Invasive Species Research.</title>
        <authorList>
            <person name="McCartney M.A."/>
            <person name="Auch B."/>
            <person name="Kono T."/>
            <person name="Mallez S."/>
            <person name="Zhang Y."/>
            <person name="Obille A."/>
            <person name="Becker A."/>
            <person name="Abrahante J.E."/>
            <person name="Garbe J."/>
            <person name="Badalamenti J.P."/>
            <person name="Herman A."/>
            <person name="Mangelson H."/>
            <person name="Liachko I."/>
            <person name="Sullivan S."/>
            <person name="Sone E.D."/>
            <person name="Koren S."/>
            <person name="Silverstein K.A.T."/>
            <person name="Beckman K.B."/>
            <person name="Gohl D.M."/>
        </authorList>
    </citation>
    <scope>NUCLEOTIDE SEQUENCE</scope>
    <source>
        <strain evidence="2">Duluth1</strain>
        <tissue evidence="2">Whole animal</tissue>
    </source>
</reference>
<accession>A0A9D4L0J2</accession>
<comment type="caution">
    <text evidence="2">The sequence shown here is derived from an EMBL/GenBank/DDBJ whole genome shotgun (WGS) entry which is preliminary data.</text>
</comment>
<organism evidence="2 3">
    <name type="scientific">Dreissena polymorpha</name>
    <name type="common">Zebra mussel</name>
    <name type="synonym">Mytilus polymorpha</name>
    <dbReference type="NCBI Taxonomy" id="45954"/>
    <lineage>
        <taxon>Eukaryota</taxon>
        <taxon>Metazoa</taxon>
        <taxon>Spiralia</taxon>
        <taxon>Lophotrochozoa</taxon>
        <taxon>Mollusca</taxon>
        <taxon>Bivalvia</taxon>
        <taxon>Autobranchia</taxon>
        <taxon>Heteroconchia</taxon>
        <taxon>Euheterodonta</taxon>
        <taxon>Imparidentia</taxon>
        <taxon>Neoheterodontei</taxon>
        <taxon>Myida</taxon>
        <taxon>Dreissenoidea</taxon>
        <taxon>Dreissenidae</taxon>
        <taxon>Dreissena</taxon>
    </lineage>
</organism>
<gene>
    <name evidence="2" type="ORF">DPMN_092010</name>
</gene>
<dbReference type="AlphaFoldDB" id="A0A9D4L0J2"/>
<keyword evidence="3" id="KW-1185">Reference proteome</keyword>
<name>A0A9D4L0J2_DREPO</name>
<dbReference type="EMBL" id="JAIWYP010000003">
    <property type="protein sequence ID" value="KAH3849607.1"/>
    <property type="molecule type" value="Genomic_DNA"/>
</dbReference>
<evidence type="ECO:0000256" key="1">
    <source>
        <dbReference type="SAM" id="SignalP"/>
    </source>
</evidence>
<protein>
    <submittedName>
        <fullName evidence="2">Uncharacterized protein</fullName>
    </submittedName>
</protein>
<sequence length="139" mass="15033">MLRLLLPYVVVIVLFAGLTHGGGNKQREGLGRRRRPTTVLPTVPTVPPIDVCPGRSPCLPQPSIDCVTTYQYDKVNGTGCLSGCTHWCCSTVEALLPTCPKTSPDDAYCVATNIVSYTIRGRECPVYCGCVPDCLRLTC</sequence>
<proteinExistence type="predicted"/>